<keyword evidence="1" id="KW-0132">Cell division</keyword>
<reference evidence="1" key="1">
    <citation type="submission" date="2018-09" db="EMBL/GenBank/DDBJ databases">
        <title>A genomic encyclopedia of anaerobic methanotrophic archaea.</title>
        <authorList>
            <person name="Skennerton C.T."/>
            <person name="Chadwick G.L."/>
            <person name="Laso-Perez R."/>
            <person name="Leu A.O."/>
            <person name="Speth D.R."/>
            <person name="Yu H."/>
            <person name="Morgan-Lang C."/>
            <person name="Hatzenpichler R."/>
            <person name="Goudeau D."/>
            <person name="Malmstrom R."/>
            <person name="Woyke T."/>
            <person name="Hallam S."/>
            <person name="Tyson G.W."/>
            <person name="Wegener G."/>
            <person name="Boetius A."/>
            <person name="Orphan V.J."/>
        </authorList>
    </citation>
    <scope>NUCLEOTIDE SEQUENCE</scope>
    <source>
        <strain evidence="1">CONS3730D10UFb2</strain>
    </source>
</reference>
<protein>
    <submittedName>
        <fullName evidence="1">Cell division protein FtsZ</fullName>
    </submittedName>
</protein>
<evidence type="ECO:0000313" key="2">
    <source>
        <dbReference type="Proteomes" id="UP000315423"/>
    </source>
</evidence>
<proteinExistence type="predicted"/>
<accession>A0AC61SBP0</accession>
<keyword evidence="1" id="KW-0131">Cell cycle</keyword>
<name>A0AC61SBP0_9EURY</name>
<dbReference type="Proteomes" id="UP000315423">
    <property type="component" value="Unassembled WGS sequence"/>
</dbReference>
<gene>
    <name evidence="1" type="ORF">C5S46_02940</name>
</gene>
<organism evidence="1 2">
    <name type="scientific">Candidatus Methanomarinus sp</name>
    <dbReference type="NCBI Taxonomy" id="3386244"/>
    <lineage>
        <taxon>Archaea</taxon>
        <taxon>Methanobacteriati</taxon>
        <taxon>Methanobacteriota</taxon>
        <taxon>Stenosarchaea group</taxon>
        <taxon>Methanomicrobia</taxon>
        <taxon>Methanosarcinales</taxon>
        <taxon>ANME-2 cluster</taxon>
        <taxon>Candidatus Methanocomedenaceae</taxon>
        <taxon>Candidatus Methanomarinus</taxon>
    </lineage>
</organism>
<sequence>SVVTLETTVELDNLYTLAVEAIQMEKEKHDRMALEKETGAAFSKIDGLEPQY</sequence>
<dbReference type="EMBL" id="QYBA01000093">
    <property type="protein sequence ID" value="TKY91997.1"/>
    <property type="molecule type" value="Genomic_DNA"/>
</dbReference>
<comment type="caution">
    <text evidence="1">The sequence shown here is derived from an EMBL/GenBank/DDBJ whole genome shotgun (WGS) entry which is preliminary data.</text>
</comment>
<feature type="non-terminal residue" evidence="1">
    <location>
        <position position="1"/>
    </location>
</feature>
<evidence type="ECO:0000313" key="1">
    <source>
        <dbReference type="EMBL" id="TKY91997.1"/>
    </source>
</evidence>